<keyword evidence="6" id="KW-1185">Reference proteome</keyword>
<evidence type="ECO:0000256" key="2">
    <source>
        <dbReference type="ARBA" id="ARBA00022723"/>
    </source>
</evidence>
<dbReference type="CDD" id="cd03416">
    <property type="entry name" value="CbiX_SirB_N"/>
    <property type="match status" value="1"/>
</dbReference>
<keyword evidence="2" id="KW-0479">Metal-binding</keyword>
<evidence type="ECO:0000313" key="5">
    <source>
        <dbReference type="EMBL" id="WAI01164.1"/>
    </source>
</evidence>
<evidence type="ECO:0000256" key="3">
    <source>
        <dbReference type="ARBA" id="ARBA00023239"/>
    </source>
</evidence>
<keyword evidence="4" id="KW-0170">Cobalt</keyword>
<protein>
    <submittedName>
        <fullName evidence="5">Sirohydrochlorin nickelochelatase</fullName>
        <ecNumber evidence="5">4.99.1.3</ecNumber>
    </submittedName>
</protein>
<keyword evidence="1" id="KW-0169">Cobalamin biosynthesis</keyword>
<dbReference type="NCBIfam" id="NF002090">
    <property type="entry name" value="PRK00923.1"/>
    <property type="match status" value="1"/>
</dbReference>
<proteinExistence type="predicted"/>
<dbReference type="Gene3D" id="3.40.50.1400">
    <property type="match status" value="1"/>
</dbReference>
<name>A0A9X9T7J6_METOG</name>
<evidence type="ECO:0000256" key="4">
    <source>
        <dbReference type="ARBA" id="ARBA00023285"/>
    </source>
</evidence>
<dbReference type="GO" id="GO:0046872">
    <property type="term" value="F:metal ion binding"/>
    <property type="evidence" value="ECO:0007669"/>
    <property type="project" value="UniProtKB-KW"/>
</dbReference>
<evidence type="ECO:0000256" key="1">
    <source>
        <dbReference type="ARBA" id="ARBA00022573"/>
    </source>
</evidence>
<keyword evidence="3 5" id="KW-0456">Lyase</keyword>
<dbReference type="GO" id="GO:0016852">
    <property type="term" value="F:sirohydrochlorin cobaltochelatase activity"/>
    <property type="evidence" value="ECO:0007669"/>
    <property type="project" value="UniProtKB-EC"/>
</dbReference>
<dbReference type="GeneID" id="76835881"/>
<dbReference type="EC" id="4.99.1.3" evidence="5"/>
<dbReference type="RefSeq" id="WP_268186382.1">
    <property type="nucleotide sequence ID" value="NZ_CP113361.1"/>
</dbReference>
<dbReference type="PANTHER" id="PTHR33542">
    <property type="entry name" value="SIROHYDROCHLORIN FERROCHELATASE, CHLOROPLASTIC"/>
    <property type="match status" value="1"/>
</dbReference>
<dbReference type="Proteomes" id="UP001163096">
    <property type="component" value="Chromosome"/>
</dbReference>
<gene>
    <name evidence="5" type="primary">cfbA</name>
    <name evidence="5" type="ORF">OU421_12225</name>
</gene>
<dbReference type="PANTHER" id="PTHR33542:SF3">
    <property type="entry name" value="SIROHYDROCHLORIN FERROCHELATASE, CHLOROPLASTIC"/>
    <property type="match status" value="1"/>
</dbReference>
<reference evidence="5" key="1">
    <citation type="submission" date="2022-11" db="EMBL/GenBank/DDBJ databases">
        <title>Complete genome sequence of Methanogenium organophilum DSM 3596.</title>
        <authorList>
            <person name="Chen S.-C."/>
            <person name="Lai S.-J."/>
            <person name="You Y.-T."/>
        </authorList>
    </citation>
    <scope>NUCLEOTIDE SEQUENCE</scope>
    <source>
        <strain evidence="5">DSM 3596</strain>
    </source>
</reference>
<dbReference type="Pfam" id="PF01903">
    <property type="entry name" value="CbiX"/>
    <property type="match status" value="1"/>
</dbReference>
<dbReference type="EMBL" id="CP113361">
    <property type="protein sequence ID" value="WAI01164.1"/>
    <property type="molecule type" value="Genomic_DNA"/>
</dbReference>
<organism evidence="5 6">
    <name type="scientific">Methanogenium organophilum</name>
    <dbReference type="NCBI Taxonomy" id="2199"/>
    <lineage>
        <taxon>Archaea</taxon>
        <taxon>Methanobacteriati</taxon>
        <taxon>Methanobacteriota</taxon>
        <taxon>Stenosarchaea group</taxon>
        <taxon>Methanomicrobia</taxon>
        <taxon>Methanomicrobiales</taxon>
        <taxon>Methanomicrobiaceae</taxon>
        <taxon>Methanogenium</taxon>
    </lineage>
</organism>
<dbReference type="NCBIfam" id="NF033198">
    <property type="entry name" value="F430_CfbA"/>
    <property type="match status" value="1"/>
</dbReference>
<dbReference type="KEGG" id="mou:OU421_12225"/>
<dbReference type="InterPro" id="IPR050963">
    <property type="entry name" value="Sirohydro_Cobaltochel/CbiX"/>
</dbReference>
<evidence type="ECO:0000313" key="6">
    <source>
        <dbReference type="Proteomes" id="UP001163096"/>
    </source>
</evidence>
<dbReference type="SUPFAM" id="SSF53800">
    <property type="entry name" value="Chelatase"/>
    <property type="match status" value="1"/>
</dbReference>
<sequence>MAKTGFLLVGHGSKKPYNKELIETTADLVASKEDRFLVKSGFMSINEPTVQEKLEEFKGEDIEKLVVVPLFLAKGIHILVDIPEILGLAEGSNAGTFALANGTEIPLLYAQPIGSDPMLADLMIKNADAVLNNQS</sequence>
<dbReference type="AlphaFoldDB" id="A0A9X9T7J6"/>
<dbReference type="GO" id="GO:0009236">
    <property type="term" value="P:cobalamin biosynthetic process"/>
    <property type="evidence" value="ECO:0007669"/>
    <property type="project" value="UniProtKB-KW"/>
</dbReference>
<dbReference type="InterPro" id="IPR002762">
    <property type="entry name" value="CbiX-like"/>
</dbReference>
<accession>A0A9X9T7J6</accession>